<name>A0A8S5SUC5_9VIRU</name>
<proteinExistence type="predicted"/>
<protein>
    <submittedName>
        <fullName evidence="1">Uncharacterized protein</fullName>
    </submittedName>
</protein>
<sequence>MSNKYSLPYDIRMECIAYVRGYPRRVRAYNAAREEVLESSAYAVSGMPHSPGNSRIAERKAERLTIIESWPETKKMRAVEYAMDNVGRDIANENVRRKLVWAIMRNCDSQKRYPAEMVMPDGMSYATFRRRKDRFLFEIAKKSGMIES</sequence>
<dbReference type="EMBL" id="BK032673">
    <property type="protein sequence ID" value="DAF54170.1"/>
    <property type="molecule type" value="Genomic_DNA"/>
</dbReference>
<organism evidence="1">
    <name type="scientific">Phage sp. ctcqm2</name>
    <dbReference type="NCBI Taxonomy" id="2828007"/>
    <lineage>
        <taxon>Viruses</taxon>
    </lineage>
</organism>
<evidence type="ECO:0000313" key="1">
    <source>
        <dbReference type="EMBL" id="DAF54170.1"/>
    </source>
</evidence>
<reference evidence="1" key="1">
    <citation type="journal article" date="2021" name="Proc. Natl. Acad. Sci. U.S.A.">
        <title>A Catalog of Tens of Thousands of Viruses from Human Metagenomes Reveals Hidden Associations with Chronic Diseases.</title>
        <authorList>
            <person name="Tisza M.J."/>
            <person name="Buck C.B."/>
        </authorList>
    </citation>
    <scope>NUCLEOTIDE SEQUENCE</scope>
    <source>
        <strain evidence="1">Ctcqm2</strain>
    </source>
</reference>
<accession>A0A8S5SUC5</accession>